<feature type="region of interest" description="Disordered" evidence="1">
    <location>
        <begin position="1"/>
        <end position="46"/>
    </location>
</feature>
<reference evidence="2" key="2">
    <citation type="journal article" date="2015" name="Fish Shellfish Immunol.">
        <title>Early steps in the European eel (Anguilla anguilla)-Vibrio vulnificus interaction in the gills: Role of the RtxA13 toxin.</title>
        <authorList>
            <person name="Callol A."/>
            <person name="Pajuelo D."/>
            <person name="Ebbesson L."/>
            <person name="Teles M."/>
            <person name="MacKenzie S."/>
            <person name="Amaro C."/>
        </authorList>
    </citation>
    <scope>NUCLEOTIDE SEQUENCE</scope>
</reference>
<evidence type="ECO:0000256" key="1">
    <source>
        <dbReference type="SAM" id="MobiDB-lite"/>
    </source>
</evidence>
<protein>
    <submittedName>
        <fullName evidence="2">Uncharacterized protein</fullName>
    </submittedName>
</protein>
<name>A0A0E9W889_ANGAN</name>
<sequence length="63" mass="7202">MLDVPRHYSHARHSKPEGFPPNPSHLSKRSSLRSSPSYYSASSSRLPLPETVRWIPSIEEKET</sequence>
<organism evidence="2">
    <name type="scientific">Anguilla anguilla</name>
    <name type="common">European freshwater eel</name>
    <name type="synonym">Muraena anguilla</name>
    <dbReference type="NCBI Taxonomy" id="7936"/>
    <lineage>
        <taxon>Eukaryota</taxon>
        <taxon>Metazoa</taxon>
        <taxon>Chordata</taxon>
        <taxon>Craniata</taxon>
        <taxon>Vertebrata</taxon>
        <taxon>Euteleostomi</taxon>
        <taxon>Actinopterygii</taxon>
        <taxon>Neopterygii</taxon>
        <taxon>Teleostei</taxon>
        <taxon>Anguilliformes</taxon>
        <taxon>Anguillidae</taxon>
        <taxon>Anguilla</taxon>
    </lineage>
</organism>
<feature type="compositionally biased region" description="Low complexity" evidence="1">
    <location>
        <begin position="32"/>
        <end position="46"/>
    </location>
</feature>
<reference evidence="2" key="1">
    <citation type="submission" date="2014-11" db="EMBL/GenBank/DDBJ databases">
        <authorList>
            <person name="Amaro Gonzalez C."/>
        </authorList>
    </citation>
    <scope>NUCLEOTIDE SEQUENCE</scope>
</reference>
<dbReference type="EMBL" id="GBXM01022869">
    <property type="protein sequence ID" value="JAH85708.1"/>
    <property type="molecule type" value="Transcribed_RNA"/>
</dbReference>
<evidence type="ECO:0000313" key="2">
    <source>
        <dbReference type="EMBL" id="JAH85708.1"/>
    </source>
</evidence>
<proteinExistence type="predicted"/>
<dbReference type="AlphaFoldDB" id="A0A0E9W889"/>
<accession>A0A0E9W889</accession>